<sequence length="87" mass="9157">MAGTGVGVTDIGLADSKADPRVQVADLLAGLGRVAAEDLSIGKSHPLLLSVKPMQSRFSIWPVHGHMYPQNARATVSQSHRLLDGDA</sequence>
<reference evidence="2" key="1">
    <citation type="journal article" date="2019" name="Int. J. Syst. Evol. Microbiol.">
        <title>The Global Catalogue of Microorganisms (GCM) 10K type strain sequencing project: providing services to taxonomists for standard genome sequencing and annotation.</title>
        <authorList>
            <consortium name="The Broad Institute Genomics Platform"/>
            <consortium name="The Broad Institute Genome Sequencing Center for Infectious Disease"/>
            <person name="Wu L."/>
            <person name="Ma J."/>
        </authorList>
    </citation>
    <scope>NUCLEOTIDE SEQUENCE [LARGE SCALE GENOMIC DNA]</scope>
    <source>
        <strain evidence="2">JCM 18514</strain>
    </source>
</reference>
<organism evidence="1 2">
    <name type="scientific">Arthrobacter gyeryongensis</name>
    <dbReference type="NCBI Taxonomy" id="1650592"/>
    <lineage>
        <taxon>Bacteria</taxon>
        <taxon>Bacillati</taxon>
        <taxon>Actinomycetota</taxon>
        <taxon>Actinomycetes</taxon>
        <taxon>Micrococcales</taxon>
        <taxon>Micrococcaceae</taxon>
        <taxon>Arthrobacter</taxon>
    </lineage>
</organism>
<dbReference type="RefSeq" id="WP_345449949.1">
    <property type="nucleotide sequence ID" value="NZ_BAABKK010000017.1"/>
</dbReference>
<dbReference type="EMBL" id="BAABKK010000017">
    <property type="protein sequence ID" value="GAA5196128.1"/>
    <property type="molecule type" value="Genomic_DNA"/>
</dbReference>
<keyword evidence="2" id="KW-1185">Reference proteome</keyword>
<dbReference type="Proteomes" id="UP001500200">
    <property type="component" value="Unassembled WGS sequence"/>
</dbReference>
<proteinExistence type="predicted"/>
<name>A0ABP9SJ39_9MICC</name>
<gene>
    <name evidence="1" type="ORF">GCM10023346_27800</name>
</gene>
<protein>
    <submittedName>
        <fullName evidence="1">Uncharacterized protein</fullName>
    </submittedName>
</protein>
<evidence type="ECO:0000313" key="2">
    <source>
        <dbReference type="Proteomes" id="UP001500200"/>
    </source>
</evidence>
<comment type="caution">
    <text evidence="1">The sequence shown here is derived from an EMBL/GenBank/DDBJ whole genome shotgun (WGS) entry which is preliminary data.</text>
</comment>
<accession>A0ABP9SJ39</accession>
<evidence type="ECO:0000313" key="1">
    <source>
        <dbReference type="EMBL" id="GAA5196128.1"/>
    </source>
</evidence>